<protein>
    <submittedName>
        <fullName evidence="1">Uncharacterized protein</fullName>
    </submittedName>
</protein>
<name>A0A4Z2GP32_9TELE</name>
<comment type="caution">
    <text evidence="1">The sequence shown here is derived from an EMBL/GenBank/DDBJ whole genome shotgun (WGS) entry which is preliminary data.</text>
</comment>
<keyword evidence="2" id="KW-1185">Reference proteome</keyword>
<dbReference type="AlphaFoldDB" id="A0A4Z2GP32"/>
<organism evidence="1 2">
    <name type="scientific">Liparis tanakae</name>
    <name type="common">Tanaka's snailfish</name>
    <dbReference type="NCBI Taxonomy" id="230148"/>
    <lineage>
        <taxon>Eukaryota</taxon>
        <taxon>Metazoa</taxon>
        <taxon>Chordata</taxon>
        <taxon>Craniata</taxon>
        <taxon>Vertebrata</taxon>
        <taxon>Euteleostomi</taxon>
        <taxon>Actinopterygii</taxon>
        <taxon>Neopterygii</taxon>
        <taxon>Teleostei</taxon>
        <taxon>Neoteleostei</taxon>
        <taxon>Acanthomorphata</taxon>
        <taxon>Eupercaria</taxon>
        <taxon>Perciformes</taxon>
        <taxon>Cottioidei</taxon>
        <taxon>Cottales</taxon>
        <taxon>Liparidae</taxon>
        <taxon>Liparis</taxon>
    </lineage>
</organism>
<dbReference type="EMBL" id="SRLO01000456">
    <property type="protein sequence ID" value="TNN55408.1"/>
    <property type="molecule type" value="Genomic_DNA"/>
</dbReference>
<dbReference type="Proteomes" id="UP000314294">
    <property type="component" value="Unassembled WGS sequence"/>
</dbReference>
<gene>
    <name evidence="1" type="ORF">EYF80_034358</name>
</gene>
<evidence type="ECO:0000313" key="2">
    <source>
        <dbReference type="Proteomes" id="UP000314294"/>
    </source>
</evidence>
<sequence length="209" mass="23082">MSFNHLTDSLGREGGTIEQTVGLHQRGRGKWAVGVDVGGGSLSYTECPDISRFKLCSLQQALDDFQEALRLSLMTETASNAISSILTWAQGDMTQREAGSLQYPGCADPGSEVSARHLRPSSYQNAEVRVCLAAVKAVNQTLVQTKQPEQDHLKKWVAVCFQVSCCCRVRPRNGSHRNEFTTCLEAREGKTRLPLHLSPQRTRSVSQDF</sequence>
<evidence type="ECO:0000313" key="1">
    <source>
        <dbReference type="EMBL" id="TNN55408.1"/>
    </source>
</evidence>
<accession>A0A4Z2GP32</accession>
<reference evidence="1 2" key="1">
    <citation type="submission" date="2019-03" db="EMBL/GenBank/DDBJ databases">
        <title>First draft genome of Liparis tanakae, snailfish: a comprehensive survey of snailfish specific genes.</title>
        <authorList>
            <person name="Kim W."/>
            <person name="Song I."/>
            <person name="Jeong J.-H."/>
            <person name="Kim D."/>
            <person name="Kim S."/>
            <person name="Ryu S."/>
            <person name="Song J.Y."/>
            <person name="Lee S.K."/>
        </authorList>
    </citation>
    <scope>NUCLEOTIDE SEQUENCE [LARGE SCALE GENOMIC DNA]</scope>
    <source>
        <tissue evidence="1">Muscle</tissue>
    </source>
</reference>
<proteinExistence type="predicted"/>